<protein>
    <recommendedName>
        <fullName evidence="6">Ras family protein</fullName>
    </recommendedName>
</protein>
<name>A0ABR2GXT7_9EUKA</name>
<proteinExistence type="inferred from homology"/>
<feature type="compositionally biased region" description="Polar residues" evidence="2">
    <location>
        <begin position="200"/>
        <end position="216"/>
    </location>
</feature>
<reference evidence="4 5" key="1">
    <citation type="submission" date="2024-04" db="EMBL/GenBank/DDBJ databases">
        <title>Tritrichomonas musculus Genome.</title>
        <authorList>
            <person name="Alves-Ferreira E."/>
            <person name="Grigg M."/>
            <person name="Lorenzi H."/>
            <person name="Galac M."/>
        </authorList>
    </citation>
    <scope>NUCLEOTIDE SEQUENCE [LARGE SCALE GENOMIC DNA]</scope>
    <source>
        <strain evidence="4 5">EAF2021</strain>
    </source>
</reference>
<dbReference type="PROSITE" id="PS51419">
    <property type="entry name" value="RAB"/>
    <property type="match status" value="1"/>
</dbReference>
<dbReference type="PROSITE" id="PS51420">
    <property type="entry name" value="RHO"/>
    <property type="match status" value="1"/>
</dbReference>
<dbReference type="SUPFAM" id="SSF52540">
    <property type="entry name" value="P-loop containing nucleoside triphosphate hydrolases"/>
    <property type="match status" value="1"/>
</dbReference>
<keyword evidence="5" id="KW-1185">Reference proteome</keyword>
<evidence type="ECO:0000256" key="2">
    <source>
        <dbReference type="SAM" id="MobiDB-lite"/>
    </source>
</evidence>
<dbReference type="EMBL" id="JAPFFF010000054">
    <property type="protein sequence ID" value="KAK8838740.1"/>
    <property type="molecule type" value="Genomic_DNA"/>
</dbReference>
<dbReference type="SMART" id="SM00173">
    <property type="entry name" value="RAS"/>
    <property type="match status" value="1"/>
</dbReference>
<comment type="similarity">
    <text evidence="1">Belongs to the small GTPase superfamily. Rab family.</text>
</comment>
<dbReference type="SMART" id="SM00176">
    <property type="entry name" value="RAN"/>
    <property type="match status" value="1"/>
</dbReference>
<dbReference type="EMBL" id="JAPFFF010000425">
    <property type="protein sequence ID" value="KAK8834334.1"/>
    <property type="molecule type" value="Genomic_DNA"/>
</dbReference>
<evidence type="ECO:0008006" key="6">
    <source>
        <dbReference type="Google" id="ProtNLM"/>
    </source>
</evidence>
<evidence type="ECO:0000256" key="1">
    <source>
        <dbReference type="ARBA" id="ARBA00006270"/>
    </source>
</evidence>
<dbReference type="NCBIfam" id="TIGR00231">
    <property type="entry name" value="small_GTP"/>
    <property type="match status" value="1"/>
</dbReference>
<dbReference type="InterPro" id="IPR050209">
    <property type="entry name" value="Rab_GTPases_membrane_traffic"/>
</dbReference>
<dbReference type="InterPro" id="IPR001806">
    <property type="entry name" value="Small_GTPase"/>
</dbReference>
<dbReference type="PRINTS" id="PR00449">
    <property type="entry name" value="RASTRNSFRMNG"/>
</dbReference>
<dbReference type="CDD" id="cd00154">
    <property type="entry name" value="Rab"/>
    <property type="match status" value="1"/>
</dbReference>
<evidence type="ECO:0000313" key="4">
    <source>
        <dbReference type="EMBL" id="KAK8838740.1"/>
    </source>
</evidence>
<dbReference type="InterPro" id="IPR005225">
    <property type="entry name" value="Small_GTP-bd"/>
</dbReference>
<feature type="region of interest" description="Disordered" evidence="2">
    <location>
        <begin position="191"/>
        <end position="216"/>
    </location>
</feature>
<sequence length="216" mass="23849">MTTETAAEPSDHQYSFKFVLVGDSAVGKTAICKRFCENTFNSNQPQTVGLEFGNRIVEVQGSRIKLQIWDTAGQERFHSITRAYFRSSAAVFLIFDITNRESFNHLGTWVEDANQLSPKTAIKVLVGNKTDLDSQRAVSTAEAKDFADQHGLTLFETSALSNDRIDDAFIQTAQSVLEKINIGEIELNNPSSGARAPLSVQPQAVEQNTEQRNGCC</sequence>
<gene>
    <name evidence="3" type="ORF">M9Y10_031364</name>
    <name evidence="4" type="ORF">M9Y10_032779</name>
</gene>
<dbReference type="PANTHER" id="PTHR47979">
    <property type="entry name" value="DRAB11-RELATED"/>
    <property type="match status" value="1"/>
</dbReference>
<evidence type="ECO:0000313" key="5">
    <source>
        <dbReference type="Proteomes" id="UP001470230"/>
    </source>
</evidence>
<evidence type="ECO:0000313" key="3">
    <source>
        <dbReference type="EMBL" id="KAK8834334.1"/>
    </source>
</evidence>
<dbReference type="PROSITE" id="PS51421">
    <property type="entry name" value="RAS"/>
    <property type="match status" value="1"/>
</dbReference>
<dbReference type="Gene3D" id="3.40.50.300">
    <property type="entry name" value="P-loop containing nucleotide triphosphate hydrolases"/>
    <property type="match status" value="1"/>
</dbReference>
<comment type="caution">
    <text evidence="4">The sequence shown here is derived from an EMBL/GenBank/DDBJ whole genome shotgun (WGS) entry which is preliminary data.</text>
</comment>
<accession>A0ABR2GXT7</accession>
<dbReference type="Proteomes" id="UP001470230">
    <property type="component" value="Unassembled WGS sequence"/>
</dbReference>
<dbReference type="SMART" id="SM00174">
    <property type="entry name" value="RHO"/>
    <property type="match status" value="1"/>
</dbReference>
<dbReference type="SMART" id="SM00175">
    <property type="entry name" value="RAB"/>
    <property type="match status" value="1"/>
</dbReference>
<dbReference type="InterPro" id="IPR027417">
    <property type="entry name" value="P-loop_NTPase"/>
</dbReference>
<organism evidence="4 5">
    <name type="scientific">Tritrichomonas musculus</name>
    <dbReference type="NCBI Taxonomy" id="1915356"/>
    <lineage>
        <taxon>Eukaryota</taxon>
        <taxon>Metamonada</taxon>
        <taxon>Parabasalia</taxon>
        <taxon>Tritrichomonadida</taxon>
        <taxon>Tritrichomonadidae</taxon>
        <taxon>Tritrichomonas</taxon>
    </lineage>
</organism>
<dbReference type="Pfam" id="PF00071">
    <property type="entry name" value="Ras"/>
    <property type="match status" value="1"/>
</dbReference>